<dbReference type="Proteomes" id="UP000824120">
    <property type="component" value="Chromosome 4"/>
</dbReference>
<sequence>MKQTKGQMAEWLLGRRAFSLSELILGFFPHIQLERVNGLRRRLCLKAVTWCSREIELIWETDPLGLEPNPFGWVILLLNDR</sequence>
<protein>
    <submittedName>
        <fullName evidence="1">Uncharacterized protein</fullName>
    </submittedName>
</protein>
<dbReference type="AlphaFoldDB" id="A0A9J5ZB74"/>
<gene>
    <name evidence="1" type="ORF">H5410_021386</name>
</gene>
<proteinExistence type="predicted"/>
<organism evidence="1 2">
    <name type="scientific">Solanum commersonii</name>
    <name type="common">Commerson's wild potato</name>
    <name type="synonym">Commerson's nightshade</name>
    <dbReference type="NCBI Taxonomy" id="4109"/>
    <lineage>
        <taxon>Eukaryota</taxon>
        <taxon>Viridiplantae</taxon>
        <taxon>Streptophyta</taxon>
        <taxon>Embryophyta</taxon>
        <taxon>Tracheophyta</taxon>
        <taxon>Spermatophyta</taxon>
        <taxon>Magnoliopsida</taxon>
        <taxon>eudicotyledons</taxon>
        <taxon>Gunneridae</taxon>
        <taxon>Pentapetalae</taxon>
        <taxon>asterids</taxon>
        <taxon>lamiids</taxon>
        <taxon>Solanales</taxon>
        <taxon>Solanaceae</taxon>
        <taxon>Solanoideae</taxon>
        <taxon>Solaneae</taxon>
        <taxon>Solanum</taxon>
    </lineage>
</organism>
<comment type="caution">
    <text evidence="1">The sequence shown here is derived from an EMBL/GenBank/DDBJ whole genome shotgun (WGS) entry which is preliminary data.</text>
</comment>
<name>A0A9J5ZB74_SOLCO</name>
<reference evidence="1 2" key="1">
    <citation type="submission" date="2020-09" db="EMBL/GenBank/DDBJ databases">
        <title>De no assembly of potato wild relative species, Solanum commersonii.</title>
        <authorList>
            <person name="Cho K."/>
        </authorList>
    </citation>
    <scope>NUCLEOTIDE SEQUENCE [LARGE SCALE GENOMIC DNA]</scope>
    <source>
        <strain evidence="1">LZ3.2</strain>
        <tissue evidence="1">Leaf</tissue>
    </source>
</reference>
<keyword evidence="2" id="KW-1185">Reference proteome</keyword>
<accession>A0A9J5ZB74</accession>
<evidence type="ECO:0000313" key="1">
    <source>
        <dbReference type="EMBL" id="KAG5610105.1"/>
    </source>
</evidence>
<evidence type="ECO:0000313" key="2">
    <source>
        <dbReference type="Proteomes" id="UP000824120"/>
    </source>
</evidence>
<dbReference type="EMBL" id="JACXVP010000004">
    <property type="protein sequence ID" value="KAG5610105.1"/>
    <property type="molecule type" value="Genomic_DNA"/>
</dbReference>